<dbReference type="EMBL" id="FLQU01000343">
    <property type="protein sequence ID" value="SBS84183.1"/>
    <property type="molecule type" value="Genomic_DNA"/>
</dbReference>
<dbReference type="AlphaFoldDB" id="A0A1A8WM05"/>
<dbReference type="Proteomes" id="UP000078560">
    <property type="component" value="Unassembled WGS sequence"/>
</dbReference>
<reference evidence="3 4" key="2">
    <citation type="submission" date="2016-05" db="EMBL/GenBank/DDBJ databases">
        <authorList>
            <person name="Naeem Raeece"/>
        </authorList>
    </citation>
    <scope>NUCLEOTIDE SEQUENCE [LARGE SCALE GENOMIC DNA]</scope>
</reference>
<accession>A0A1A8WM05</accession>
<dbReference type="VEuPathDB" id="PlasmoDB:PocGH01_10013000"/>
<evidence type="ECO:0000313" key="1">
    <source>
        <dbReference type="EMBL" id="SBS84183.1"/>
    </source>
</evidence>
<proteinExistence type="predicted"/>
<protein>
    <submittedName>
        <fullName evidence="2">Uncharacterized protein</fullName>
    </submittedName>
</protein>
<evidence type="ECO:0000313" key="2">
    <source>
        <dbReference type="EMBL" id="SBS92341.1"/>
    </source>
</evidence>
<evidence type="ECO:0000313" key="4">
    <source>
        <dbReference type="Proteomes" id="UP000078560"/>
    </source>
</evidence>
<gene>
    <name evidence="2" type="ORF">POVCU1_022640</name>
    <name evidence="1" type="ORF">POVCU2_0024860</name>
</gene>
<dbReference type="Proteomes" id="UP000078546">
    <property type="component" value="Unassembled WGS sequence"/>
</dbReference>
<name>A0A1A8WM05_PLAOA</name>
<reference evidence="2" key="1">
    <citation type="submission" date="2016-05" db="EMBL/GenBank/DDBJ databases">
        <authorList>
            <person name="Lavstsen T."/>
            <person name="Jespersen J.S."/>
        </authorList>
    </citation>
    <scope>NUCLEOTIDE SEQUENCE [LARGE SCALE GENOMIC DNA]</scope>
</reference>
<evidence type="ECO:0000313" key="3">
    <source>
        <dbReference type="Proteomes" id="UP000078546"/>
    </source>
</evidence>
<sequence length="97" mass="11557">MIDDENLSLESCKKLKQLEEKLNEKTKKSNKVKKEESNVKNFMKLKSLEYALPQKVKKKIKSMKIDNLDDLKKLTVTTKKKFFIKILDKKDLKKKRK</sequence>
<organism evidence="2 3">
    <name type="scientific">Plasmodium ovale curtisi</name>
    <dbReference type="NCBI Taxonomy" id="864141"/>
    <lineage>
        <taxon>Eukaryota</taxon>
        <taxon>Sar</taxon>
        <taxon>Alveolata</taxon>
        <taxon>Apicomplexa</taxon>
        <taxon>Aconoidasida</taxon>
        <taxon>Haemosporida</taxon>
        <taxon>Plasmodiidae</taxon>
        <taxon>Plasmodium</taxon>
        <taxon>Plasmodium (Plasmodium)</taxon>
    </lineage>
</organism>
<dbReference type="EMBL" id="FLQV01000423">
    <property type="protein sequence ID" value="SBS92341.1"/>
    <property type="molecule type" value="Genomic_DNA"/>
</dbReference>